<dbReference type="InterPro" id="IPR025354">
    <property type="entry name" value="DUF4258"/>
</dbReference>
<evidence type="ECO:0000313" key="2">
    <source>
        <dbReference type="Proteomes" id="UP001628193"/>
    </source>
</evidence>
<keyword evidence="2" id="KW-1185">Reference proteome</keyword>
<accession>A0ABQ0CAG2</accession>
<dbReference type="Pfam" id="PF14076">
    <property type="entry name" value="DUF4258"/>
    <property type="match status" value="1"/>
</dbReference>
<comment type="caution">
    <text evidence="1">The sequence shown here is derived from an EMBL/GenBank/DDBJ whole genome shotgun (WGS) entry which is preliminary data.</text>
</comment>
<proteinExistence type="predicted"/>
<organism evidence="1 2">
    <name type="scientific">Candidatus Magnetaquiglobus chichijimensis</name>
    <dbReference type="NCBI Taxonomy" id="3141448"/>
    <lineage>
        <taxon>Bacteria</taxon>
        <taxon>Pseudomonadati</taxon>
        <taxon>Pseudomonadota</taxon>
        <taxon>Magnetococcia</taxon>
        <taxon>Magnetococcales</taxon>
        <taxon>Candidatus Magnetaquicoccaceae</taxon>
        <taxon>Candidatus Magnetaquiglobus</taxon>
    </lineage>
</organism>
<reference evidence="1 2" key="1">
    <citation type="submission" date="2024-09" db="EMBL/GenBank/DDBJ databases">
        <title>Draft genome sequence of Candidatus Magnetaquicoccaceae bacterium FCR-1.</title>
        <authorList>
            <person name="Shimoshige H."/>
            <person name="Shimamura S."/>
            <person name="Taoka A."/>
            <person name="Kobayashi H."/>
            <person name="Maekawa T."/>
        </authorList>
    </citation>
    <scope>NUCLEOTIDE SEQUENCE [LARGE SCALE GENOMIC DNA]</scope>
    <source>
        <strain evidence="1 2">FCR-1</strain>
    </source>
</reference>
<protein>
    <submittedName>
        <fullName evidence="1">Uncharacterized protein</fullName>
    </submittedName>
</protein>
<name>A0ABQ0CAG2_9PROT</name>
<gene>
    <name evidence="1" type="ORF">SIID45300_02027</name>
</gene>
<evidence type="ECO:0000313" key="1">
    <source>
        <dbReference type="EMBL" id="GAB0057695.1"/>
    </source>
</evidence>
<dbReference type="EMBL" id="BAAFGK010000004">
    <property type="protein sequence ID" value="GAB0057695.1"/>
    <property type="molecule type" value="Genomic_DNA"/>
</dbReference>
<dbReference type="Proteomes" id="UP001628193">
    <property type="component" value="Unassembled WGS sequence"/>
</dbReference>
<sequence length="360" mass="41924">MRRCGRSLSEGGTLMESDRFLHFCTSNRALALGQHKAFVQGIEKHVLDVFQYIEKDGEDFIKQEYKRLCSAPGWEDGPDCADLAELAQARGQEHFDNLLFVKGQMMNLATAGLYHLWERTLKSFLEREAHFFSEKYFGEDPKKTIQQADFLKIRNWLKEWNFCEHQDAKTIMEGLHTLSLVSNTIKHGAGSSCEKLFKKDPGFFKGPYPELSPVLFDKIKKIPPFDQANPDDLWITPEKFHELSGIVEQFWEALPEQIKTTNKEKTINIILSLRVMQRMFDQEISMDEIHNTLKKNNVIEDDPDNTHYSIRLMLGHVKNCKPFHVVVAENSEEKRKIIITVYHPNPTLWLPDWSTRRNRP</sequence>